<comment type="caution">
    <text evidence="2">The sequence shown here is derived from an EMBL/GenBank/DDBJ whole genome shotgun (WGS) entry which is preliminary data.</text>
</comment>
<name>A0ABU3LBR1_9FLAO</name>
<reference evidence="2 3" key="1">
    <citation type="submission" date="2023-09" db="EMBL/GenBank/DDBJ databases">
        <title>Novel taxa isolated from Blanes Bay.</title>
        <authorList>
            <person name="Rey-Velasco X."/>
            <person name="Lucena T."/>
        </authorList>
    </citation>
    <scope>NUCLEOTIDE SEQUENCE [LARGE SCALE GENOMIC DNA]</scope>
    <source>
        <strain evidence="2 3">S356</strain>
    </source>
</reference>
<proteinExistence type="predicted"/>
<evidence type="ECO:0000259" key="1">
    <source>
        <dbReference type="Pfam" id="PF18551"/>
    </source>
</evidence>
<sequence>MLNLLKHNANSRKIIKEGYSLLLVSHVNELRQESLEYLDGFVVDTDSVLHAREILMHIRTQDNIQTSLLPIFINSVYKLPQEIVIHSDGLIELTQLGSYMQRVVTITKRIQKVTAPKLVAHDTLIQFKTLAYSYTRNVDIQPKPSRKSYIGYEFPFISLFYKDTEVVPLLQNLEKAKQLNYLSFRLEDYVHLCKGCSGNYLNFRECCPKCDSIDIKAHDMVHHFVCAHVAPEKDFKVEDGLECPKCDKHLRHIGIDYDKPSTIYSCNTCSHEFQNARMNALCLDCGTENELDELLEKAVGSYMITQKGEQLLFESKKNYISGNVTSIDKGSLSLNLFKIILNQEVQRIKSTNGHSIFAKIEFQNDELQLLNVDVKKALIKEIGDIIKSYLREADILSAERFNKYYLMLPETKENQLERLENIQYNLSKLLSDNLADTEQIIKIVTHKIQPTDAIQQYFA</sequence>
<dbReference type="Proteomes" id="UP001257277">
    <property type="component" value="Unassembled WGS sequence"/>
</dbReference>
<organism evidence="2 3">
    <name type="scientific">Asprobacillus argus</name>
    <dbReference type="NCBI Taxonomy" id="3076534"/>
    <lineage>
        <taxon>Bacteria</taxon>
        <taxon>Pseudomonadati</taxon>
        <taxon>Bacteroidota</taxon>
        <taxon>Flavobacteriia</taxon>
        <taxon>Flavobacteriales</taxon>
        <taxon>Flavobacteriaceae</taxon>
        <taxon>Asprobacillus</taxon>
    </lineage>
</organism>
<dbReference type="EMBL" id="JAVTTO010000001">
    <property type="protein sequence ID" value="MDT7831164.1"/>
    <property type="molecule type" value="Genomic_DNA"/>
</dbReference>
<dbReference type="RefSeq" id="WP_349240416.1">
    <property type="nucleotide sequence ID" value="NZ_JAVTTO010000001.1"/>
</dbReference>
<accession>A0ABU3LBR1</accession>
<keyword evidence="3" id="KW-1185">Reference proteome</keyword>
<evidence type="ECO:0000313" key="3">
    <source>
        <dbReference type="Proteomes" id="UP001257277"/>
    </source>
</evidence>
<dbReference type="InterPro" id="IPR040572">
    <property type="entry name" value="TackOD1"/>
</dbReference>
<dbReference type="Pfam" id="PF18551">
    <property type="entry name" value="TackOD1"/>
    <property type="match status" value="1"/>
</dbReference>
<feature type="domain" description="Thaumarchaeal output" evidence="1">
    <location>
        <begin position="125"/>
        <end position="303"/>
    </location>
</feature>
<evidence type="ECO:0000313" key="2">
    <source>
        <dbReference type="EMBL" id="MDT7831164.1"/>
    </source>
</evidence>
<protein>
    <recommendedName>
        <fullName evidence="1">Thaumarchaeal output domain-containing protein</fullName>
    </recommendedName>
</protein>
<gene>
    <name evidence="2" type="ORF">RQM59_02165</name>
</gene>